<feature type="non-terminal residue" evidence="2">
    <location>
        <position position="65"/>
    </location>
</feature>
<accession>A0A9P7FPX8</accession>
<dbReference type="AlphaFoldDB" id="A0A9P7FPX8"/>
<feature type="compositionally biased region" description="Polar residues" evidence="1">
    <location>
        <begin position="54"/>
        <end position="65"/>
    </location>
</feature>
<keyword evidence="3" id="KW-1185">Reference proteome</keyword>
<evidence type="ECO:0000313" key="2">
    <source>
        <dbReference type="EMBL" id="KAG5633052.1"/>
    </source>
</evidence>
<evidence type="ECO:0000256" key="1">
    <source>
        <dbReference type="SAM" id="MobiDB-lite"/>
    </source>
</evidence>
<proteinExistence type="predicted"/>
<gene>
    <name evidence="2" type="ORF">H0H81_011653</name>
</gene>
<evidence type="ECO:0000313" key="3">
    <source>
        <dbReference type="Proteomes" id="UP000717328"/>
    </source>
</evidence>
<dbReference type="Proteomes" id="UP000717328">
    <property type="component" value="Unassembled WGS sequence"/>
</dbReference>
<reference evidence="2" key="2">
    <citation type="submission" date="2021-10" db="EMBL/GenBank/DDBJ databases">
        <title>Phylogenomics reveals ancestral predisposition of the termite-cultivated fungus Termitomyces towards a domesticated lifestyle.</title>
        <authorList>
            <person name="Auxier B."/>
            <person name="Grum-Grzhimaylo A."/>
            <person name="Cardenas M.E."/>
            <person name="Lodge J.D."/>
            <person name="Laessoe T."/>
            <person name="Pedersen O."/>
            <person name="Smith M.E."/>
            <person name="Kuyper T.W."/>
            <person name="Franco-Molano E.A."/>
            <person name="Baroni T.J."/>
            <person name="Aanen D.K."/>
        </authorList>
    </citation>
    <scope>NUCLEOTIDE SEQUENCE</scope>
    <source>
        <strain evidence="2">D49</strain>
    </source>
</reference>
<reference evidence="2" key="1">
    <citation type="submission" date="2021-02" db="EMBL/GenBank/DDBJ databases">
        <authorList>
            <person name="Nieuwenhuis M."/>
            <person name="Van De Peppel L.J.J."/>
        </authorList>
    </citation>
    <scope>NUCLEOTIDE SEQUENCE</scope>
    <source>
        <strain evidence="2">D49</strain>
    </source>
</reference>
<sequence length="65" mass="6859">MTADEIRAQIAAIPAAPPRGRPHRPAIPLGAPLEQLDVPAENPVRNNEAPAQNPVRNNGNPADIP</sequence>
<protein>
    <submittedName>
        <fullName evidence="2">Uncharacterized protein</fullName>
    </submittedName>
</protein>
<name>A0A9P7FPX8_9AGAR</name>
<organism evidence="2 3">
    <name type="scientific">Sphagnurus paluster</name>
    <dbReference type="NCBI Taxonomy" id="117069"/>
    <lineage>
        <taxon>Eukaryota</taxon>
        <taxon>Fungi</taxon>
        <taxon>Dikarya</taxon>
        <taxon>Basidiomycota</taxon>
        <taxon>Agaricomycotina</taxon>
        <taxon>Agaricomycetes</taxon>
        <taxon>Agaricomycetidae</taxon>
        <taxon>Agaricales</taxon>
        <taxon>Tricholomatineae</taxon>
        <taxon>Lyophyllaceae</taxon>
        <taxon>Sphagnurus</taxon>
    </lineage>
</organism>
<dbReference type="EMBL" id="JABCKI010009728">
    <property type="protein sequence ID" value="KAG5633052.1"/>
    <property type="molecule type" value="Genomic_DNA"/>
</dbReference>
<feature type="region of interest" description="Disordered" evidence="1">
    <location>
        <begin position="12"/>
        <end position="65"/>
    </location>
</feature>
<comment type="caution">
    <text evidence="2">The sequence shown here is derived from an EMBL/GenBank/DDBJ whole genome shotgun (WGS) entry which is preliminary data.</text>
</comment>